<dbReference type="PROSITE" id="PS50994">
    <property type="entry name" value="INTEGRASE"/>
    <property type="match status" value="1"/>
</dbReference>
<dbReference type="GO" id="GO:0015074">
    <property type="term" value="P:DNA integration"/>
    <property type="evidence" value="ECO:0007669"/>
    <property type="project" value="InterPro"/>
</dbReference>
<evidence type="ECO:0000313" key="3">
    <source>
        <dbReference type="EMBL" id="GMF51811.1"/>
    </source>
</evidence>
<dbReference type="InterPro" id="IPR057670">
    <property type="entry name" value="SH3_retrovirus"/>
</dbReference>
<evidence type="ECO:0000313" key="4">
    <source>
        <dbReference type="Proteomes" id="UP001165121"/>
    </source>
</evidence>
<dbReference type="GO" id="GO:0003676">
    <property type="term" value="F:nucleic acid binding"/>
    <property type="evidence" value="ECO:0007669"/>
    <property type="project" value="InterPro"/>
</dbReference>
<dbReference type="Pfam" id="PF25597">
    <property type="entry name" value="SH3_retrovirus"/>
    <property type="match status" value="1"/>
</dbReference>
<evidence type="ECO:0000256" key="1">
    <source>
        <dbReference type="SAM" id="MobiDB-lite"/>
    </source>
</evidence>
<sequence length="822" mass="93721">MKNDLEQQWELRKSGTTRDSTWWKADDGSDVIGQDSMFSNMGRLTLTMNEQTEHQANEVAFRLSNTSDLSTAAGSGKTLLLRKPCNRNASVRMLSRQNEAARWYCLGPKIALTCQFSALGTRRHVATPQQNVLAECMKRSLEEMVRCMLYHEGIDKKWWAEAINTAAWVDNRIPNSVNVKTPYEIVHRTKPQLKNMKVFGSLCYAHIPDEKCRKLDPKAFKCRFMGFKDGVKGYRVLDVATGKVQNVRTIKFMETTDPDQLMNRLEMDENEEASDLEDRPAFLPPLVPMGQLILRMGGTKKASGCTIMDSGQASKVMLSHWDITVRKDQRDEEGVAPIMAAGIIPREHLDEVEKSFIPAKGRIRKPPVLSVEMLDDSYQGIVFSFNKAVKTSIRRVRKKFQTLRLVHAKRECNQADDYMTLKTLTLGKSWIVRDPEERVSKIADNLMKPKAVLLAGEPPQDSERLGLPQGPQGSVGFADSQSAPLPHAARVFAVLTRSKTRARTRPNPEVVEDVPPDEAKPRRPMTLGVPGRTMETHPDPSRARYISVGNDVVSERRHRGFSLRRLRKISKVADLFTLDSRDVLYRLAHSTRGRPRNFVDEPGLVIPYSLRSDMLHYAHEDLQAQVARDGHRISPRNIEPRRPFEVVSMDFITHMPESERGNTFQLLFQDAFSCFLMCKPMRSSTAQVVADVYEVCVFRRFGASFMVRHDQDPRFMSDVFTRFRAILGSNQRATLAYRRQANDQQERPVETVVWGIRAYIAEADKSDWDDHAERLMFALNTSFDATRLDTPFYLDHGWDAQGMLSAMLGPRSSRFRERTAFE</sequence>
<dbReference type="PANTHER" id="PTHR37984">
    <property type="entry name" value="PROTEIN CBG26694"/>
    <property type="match status" value="1"/>
</dbReference>
<dbReference type="AlphaFoldDB" id="A0A9W6Y3G5"/>
<comment type="caution">
    <text evidence="3">The sequence shown here is derived from an EMBL/GenBank/DDBJ whole genome shotgun (WGS) entry which is preliminary data.</text>
</comment>
<feature type="domain" description="Integrase catalytic" evidence="2">
    <location>
        <begin position="639"/>
        <end position="799"/>
    </location>
</feature>
<feature type="region of interest" description="Disordered" evidence="1">
    <location>
        <begin position="499"/>
        <end position="541"/>
    </location>
</feature>
<dbReference type="InterPro" id="IPR050951">
    <property type="entry name" value="Retrovirus_Pol_polyprotein"/>
</dbReference>
<dbReference type="PANTHER" id="PTHR37984:SF5">
    <property type="entry name" value="PROTEIN NYNRIN-LIKE"/>
    <property type="match status" value="1"/>
</dbReference>
<protein>
    <submittedName>
        <fullName evidence="3">Unnamed protein product</fullName>
    </submittedName>
</protein>
<evidence type="ECO:0000259" key="2">
    <source>
        <dbReference type="PROSITE" id="PS50994"/>
    </source>
</evidence>
<dbReference type="InterPro" id="IPR036397">
    <property type="entry name" value="RNaseH_sf"/>
</dbReference>
<dbReference type="Proteomes" id="UP001165121">
    <property type="component" value="Unassembled WGS sequence"/>
</dbReference>
<proteinExistence type="predicted"/>
<accession>A0A9W6Y3G5</accession>
<dbReference type="SUPFAM" id="SSF53098">
    <property type="entry name" value="Ribonuclease H-like"/>
    <property type="match status" value="2"/>
</dbReference>
<organism evidence="3 4">
    <name type="scientific">Phytophthora fragariaefolia</name>
    <dbReference type="NCBI Taxonomy" id="1490495"/>
    <lineage>
        <taxon>Eukaryota</taxon>
        <taxon>Sar</taxon>
        <taxon>Stramenopiles</taxon>
        <taxon>Oomycota</taxon>
        <taxon>Peronosporomycetes</taxon>
        <taxon>Peronosporales</taxon>
        <taxon>Peronosporaceae</taxon>
        <taxon>Phytophthora</taxon>
    </lineage>
</organism>
<keyword evidence="4" id="KW-1185">Reference proteome</keyword>
<dbReference type="EMBL" id="BSXT01002954">
    <property type="protein sequence ID" value="GMF51811.1"/>
    <property type="molecule type" value="Genomic_DNA"/>
</dbReference>
<name>A0A9W6Y3G5_9STRA</name>
<dbReference type="InterPro" id="IPR001584">
    <property type="entry name" value="Integrase_cat-core"/>
</dbReference>
<dbReference type="OrthoDB" id="109980at2759"/>
<dbReference type="InterPro" id="IPR012337">
    <property type="entry name" value="RNaseH-like_sf"/>
</dbReference>
<gene>
    <name evidence="3" type="ORF">Pfra01_002107600</name>
</gene>
<reference evidence="3" key="1">
    <citation type="submission" date="2023-04" db="EMBL/GenBank/DDBJ databases">
        <title>Phytophthora fragariaefolia NBRC 109709.</title>
        <authorList>
            <person name="Ichikawa N."/>
            <person name="Sato H."/>
            <person name="Tonouchi N."/>
        </authorList>
    </citation>
    <scope>NUCLEOTIDE SEQUENCE</scope>
    <source>
        <strain evidence="3">NBRC 109709</strain>
    </source>
</reference>
<dbReference type="Gene3D" id="3.30.420.10">
    <property type="entry name" value="Ribonuclease H-like superfamily/Ribonuclease H"/>
    <property type="match status" value="2"/>
</dbReference>